<dbReference type="PANTHER" id="PTHR33567:SF3">
    <property type="entry name" value="CHROMATE ION TRANSPORTER (EUROFUNG)"/>
    <property type="match status" value="1"/>
</dbReference>
<dbReference type="GO" id="GO:0005886">
    <property type="term" value="C:plasma membrane"/>
    <property type="evidence" value="ECO:0007669"/>
    <property type="project" value="UniProtKB-SubCell"/>
</dbReference>
<evidence type="ECO:0000256" key="8">
    <source>
        <dbReference type="SAM" id="Phobius"/>
    </source>
</evidence>
<evidence type="ECO:0000256" key="7">
    <source>
        <dbReference type="SAM" id="MobiDB-lite"/>
    </source>
</evidence>
<sequence length="533" mass="56201">MTLPARLASTLRYYLPLGFTSFGGPGVHVIILREKFVHRLKWVDERTFLDLFALGNALPGPGSTQLAFSIAVVKHGVLPGLVAFLCWSLPGALGMAGLAAGISNIPAVLPPIVLALLSGLNAAAVGLIALAAYQLGTAAATDKVTLALVWLSASFGICYHAPWMYPSLIAAGGAVTLVWDFRRQWIYRPAKRAFGRERARDEPAEAEGMELPTLPPRLATPVTARPSPAPLPDTSHFPSPPPSPIVQPAAIEEDSLKSDLTSGRPASTTTHRRSTTHTDPEVPAVVEAQRHEDLLQVVSPRSAFALIGGFVLLLVIPLAVRGGLANSGKTVPRELDFFANMLLAGTIIFGGGPVVIPLLRDYAVVPGWVSSRDFLLIFAILQAFPGPNFNFAVALGFLALPFSTSSRILGAFLGYIGIFSPGILLKLGLLPLYSSWRDKAIARSVIRGLNASAAGLVFTAVWQLFLVGYIYSSADGQGGGGTQTVSGPLTADPFWAVVAAGAFLSNRNWGCPAWGSIVGGGLAGLAWYGVQTS</sequence>
<organism evidence="9 10">
    <name type="scientific">Dioszegia hungarica</name>
    <dbReference type="NCBI Taxonomy" id="4972"/>
    <lineage>
        <taxon>Eukaryota</taxon>
        <taxon>Fungi</taxon>
        <taxon>Dikarya</taxon>
        <taxon>Basidiomycota</taxon>
        <taxon>Agaricomycotina</taxon>
        <taxon>Tremellomycetes</taxon>
        <taxon>Tremellales</taxon>
        <taxon>Bulleribasidiaceae</taxon>
        <taxon>Dioszegia</taxon>
    </lineage>
</organism>
<dbReference type="EMBL" id="JAKWFO010000005">
    <property type="protein sequence ID" value="KAI9636611.1"/>
    <property type="molecule type" value="Genomic_DNA"/>
</dbReference>
<dbReference type="GeneID" id="77726410"/>
<dbReference type="Proteomes" id="UP001164286">
    <property type="component" value="Unassembled WGS sequence"/>
</dbReference>
<comment type="caution">
    <text evidence="9">The sequence shown here is derived from an EMBL/GenBank/DDBJ whole genome shotgun (WGS) entry which is preliminary data.</text>
</comment>
<keyword evidence="3" id="KW-1003">Cell membrane</keyword>
<feature type="transmembrane region" description="Helical" evidence="8">
    <location>
        <begin position="374"/>
        <end position="400"/>
    </location>
</feature>
<keyword evidence="6 8" id="KW-0472">Membrane</keyword>
<keyword evidence="5 8" id="KW-1133">Transmembrane helix</keyword>
<keyword evidence="4 8" id="KW-0812">Transmembrane</keyword>
<dbReference type="PANTHER" id="PTHR33567">
    <property type="entry name" value="CHROMATE ION TRANSPORTER (EUROFUNG)"/>
    <property type="match status" value="1"/>
</dbReference>
<feature type="transmembrane region" description="Helical" evidence="8">
    <location>
        <begin position="303"/>
        <end position="325"/>
    </location>
</feature>
<dbReference type="GO" id="GO:0015109">
    <property type="term" value="F:chromate transmembrane transporter activity"/>
    <property type="evidence" value="ECO:0007669"/>
    <property type="project" value="InterPro"/>
</dbReference>
<dbReference type="AlphaFoldDB" id="A0AA38HCX8"/>
<accession>A0AA38HCX8</accession>
<feature type="transmembrane region" description="Helical" evidence="8">
    <location>
        <begin position="108"/>
        <end position="133"/>
    </location>
</feature>
<name>A0AA38HCX8_9TREE</name>
<evidence type="ECO:0000313" key="10">
    <source>
        <dbReference type="Proteomes" id="UP001164286"/>
    </source>
</evidence>
<evidence type="ECO:0000256" key="1">
    <source>
        <dbReference type="ARBA" id="ARBA00004651"/>
    </source>
</evidence>
<protein>
    <submittedName>
        <fullName evidence="9">Chromate transporter-domain-containing protein</fullName>
    </submittedName>
</protein>
<evidence type="ECO:0000256" key="4">
    <source>
        <dbReference type="ARBA" id="ARBA00022692"/>
    </source>
</evidence>
<feature type="transmembrane region" description="Helical" evidence="8">
    <location>
        <begin position="140"/>
        <end position="157"/>
    </location>
</feature>
<feature type="transmembrane region" description="Helical" evidence="8">
    <location>
        <begin position="445"/>
        <end position="471"/>
    </location>
</feature>
<proteinExistence type="inferred from homology"/>
<evidence type="ECO:0000256" key="5">
    <source>
        <dbReference type="ARBA" id="ARBA00022989"/>
    </source>
</evidence>
<comment type="similarity">
    <text evidence="2">Belongs to the chromate ion transporter (CHR) (TC 2.A.51) family.</text>
</comment>
<feature type="region of interest" description="Disordered" evidence="7">
    <location>
        <begin position="196"/>
        <end position="280"/>
    </location>
</feature>
<gene>
    <name evidence="9" type="ORF">MKK02DRAFT_26514</name>
</gene>
<evidence type="ECO:0000313" key="9">
    <source>
        <dbReference type="EMBL" id="KAI9636611.1"/>
    </source>
</evidence>
<dbReference type="Pfam" id="PF02417">
    <property type="entry name" value="Chromate_transp"/>
    <property type="match status" value="2"/>
</dbReference>
<keyword evidence="10" id="KW-1185">Reference proteome</keyword>
<evidence type="ECO:0000256" key="6">
    <source>
        <dbReference type="ARBA" id="ARBA00023136"/>
    </source>
</evidence>
<evidence type="ECO:0000256" key="3">
    <source>
        <dbReference type="ARBA" id="ARBA00022475"/>
    </source>
</evidence>
<evidence type="ECO:0000256" key="2">
    <source>
        <dbReference type="ARBA" id="ARBA00005262"/>
    </source>
</evidence>
<dbReference type="RefSeq" id="XP_052946388.1">
    <property type="nucleotide sequence ID" value="XM_053087209.1"/>
</dbReference>
<feature type="transmembrane region" description="Helical" evidence="8">
    <location>
        <begin position="513"/>
        <end position="530"/>
    </location>
</feature>
<reference evidence="9" key="1">
    <citation type="journal article" date="2022" name="G3 (Bethesda)">
        <title>High quality genome of the basidiomycete yeast Dioszegia hungarica PDD-24b-2 isolated from cloud water.</title>
        <authorList>
            <person name="Jarrige D."/>
            <person name="Haridas S."/>
            <person name="Bleykasten-Grosshans C."/>
            <person name="Joly M."/>
            <person name="Nadalig T."/>
            <person name="Sancelme M."/>
            <person name="Vuilleumier S."/>
            <person name="Grigoriev I.V."/>
            <person name="Amato P."/>
            <person name="Bringel F."/>
        </authorList>
    </citation>
    <scope>NUCLEOTIDE SEQUENCE</scope>
    <source>
        <strain evidence="9">PDD-24b-2</strain>
    </source>
</reference>
<comment type="subcellular location">
    <subcellularLocation>
        <location evidence="1">Cell membrane</location>
        <topology evidence="1">Multi-pass membrane protein</topology>
    </subcellularLocation>
</comment>
<feature type="transmembrane region" description="Helical" evidence="8">
    <location>
        <begin position="412"/>
        <end position="433"/>
    </location>
</feature>
<feature type="transmembrane region" description="Helical" evidence="8">
    <location>
        <begin position="337"/>
        <end position="362"/>
    </location>
</feature>
<feature type="transmembrane region" description="Helical" evidence="8">
    <location>
        <begin position="81"/>
        <end position="102"/>
    </location>
</feature>
<dbReference type="InterPro" id="IPR003370">
    <property type="entry name" value="Chromate_transpt"/>
</dbReference>
<feature type="transmembrane region" description="Helical" evidence="8">
    <location>
        <begin position="13"/>
        <end position="32"/>
    </location>
</feature>